<dbReference type="Proteomes" id="UP000515123">
    <property type="component" value="Linkage group 12"/>
</dbReference>
<feature type="disulfide bond" evidence="16">
    <location>
        <begin position="442"/>
        <end position="448"/>
    </location>
</feature>
<evidence type="ECO:0000256" key="4">
    <source>
        <dbReference type="ARBA" id="ARBA00013040"/>
    </source>
</evidence>
<organism evidence="18 19">
    <name type="scientific">Ananas comosus</name>
    <name type="common">Pineapple</name>
    <name type="synonym">Ananas ananas</name>
    <dbReference type="NCBI Taxonomy" id="4615"/>
    <lineage>
        <taxon>Eukaryota</taxon>
        <taxon>Viridiplantae</taxon>
        <taxon>Streptophyta</taxon>
        <taxon>Embryophyta</taxon>
        <taxon>Tracheophyta</taxon>
        <taxon>Spermatophyta</taxon>
        <taxon>Magnoliopsida</taxon>
        <taxon>Liliopsida</taxon>
        <taxon>Poales</taxon>
        <taxon>Bromeliaceae</taxon>
        <taxon>Bromelioideae</taxon>
        <taxon>Ananas</taxon>
    </lineage>
</organism>
<comment type="catalytic activity">
    <reaction evidence="15">
        <text>(2R)-2,3-bisphosphoglycerate + H2O = (2R)-2-phosphoglycerate + phosphate</text>
        <dbReference type="Rhea" id="RHEA:27381"/>
        <dbReference type="ChEBI" id="CHEBI:15377"/>
        <dbReference type="ChEBI" id="CHEBI:43474"/>
        <dbReference type="ChEBI" id="CHEBI:58248"/>
        <dbReference type="ChEBI" id="CHEBI:58289"/>
        <dbReference type="EC" id="3.1.3.80"/>
    </reaction>
    <physiologicalReaction direction="left-to-right" evidence="15">
        <dbReference type="Rhea" id="RHEA:27382"/>
    </physiologicalReaction>
</comment>
<comment type="catalytic activity">
    <reaction evidence="13">
        <text>1D-myo-inositol 1,2,4,5,6-pentakisphosphate + H2O = 1D-myo-inositol 1,2,5,6-tetrakisphosphate + phosphate</text>
        <dbReference type="Rhea" id="RHEA:77115"/>
        <dbReference type="ChEBI" id="CHEBI:15377"/>
        <dbReference type="ChEBI" id="CHEBI:43474"/>
        <dbReference type="ChEBI" id="CHEBI:57798"/>
        <dbReference type="ChEBI" id="CHEBI:195535"/>
        <dbReference type="EC" id="3.1.3.62"/>
    </reaction>
    <physiologicalReaction direction="left-to-right" evidence="13">
        <dbReference type="Rhea" id="RHEA:77116"/>
    </physiologicalReaction>
</comment>
<dbReference type="PANTHER" id="PTHR20963:SF8">
    <property type="entry name" value="MULTIPLE INOSITOL POLYPHOSPHATE PHOSPHATASE 1"/>
    <property type="match status" value="1"/>
</dbReference>
<evidence type="ECO:0000313" key="19">
    <source>
        <dbReference type="RefSeq" id="XP_020100421.1"/>
    </source>
</evidence>
<keyword evidence="9" id="KW-0472">Membrane</keyword>
<dbReference type="GO" id="GO:0003993">
    <property type="term" value="F:acid phosphatase activity"/>
    <property type="evidence" value="ECO:0007669"/>
    <property type="project" value="TreeGrafter"/>
</dbReference>
<dbReference type="FunFam" id="3.40.50.1240:FF:000017">
    <property type="entry name" value="Histidine acid phosphatase family protein"/>
    <property type="match status" value="1"/>
</dbReference>
<evidence type="ECO:0000256" key="13">
    <source>
        <dbReference type="ARBA" id="ARBA00043671"/>
    </source>
</evidence>
<evidence type="ECO:0000256" key="6">
    <source>
        <dbReference type="ARBA" id="ARBA00022475"/>
    </source>
</evidence>
<feature type="chain" id="PRO_5028168595" description="Multiple inositol polyphosphate phosphatase 1" evidence="17">
    <location>
        <begin position="29"/>
        <end position="517"/>
    </location>
</feature>
<dbReference type="SUPFAM" id="SSF53254">
    <property type="entry name" value="Phosphoglycerate mutase-like"/>
    <property type="match status" value="1"/>
</dbReference>
<dbReference type="CDD" id="cd07061">
    <property type="entry name" value="HP_HAP_like"/>
    <property type="match status" value="1"/>
</dbReference>
<reference evidence="19" key="2">
    <citation type="submission" date="2025-08" db="UniProtKB">
        <authorList>
            <consortium name="RefSeq"/>
        </authorList>
    </citation>
    <scope>IDENTIFICATION</scope>
    <source>
        <tissue evidence="19">Leaf</tissue>
    </source>
</reference>
<feature type="signal peptide" evidence="17">
    <location>
        <begin position="1"/>
        <end position="28"/>
    </location>
</feature>
<dbReference type="InterPro" id="IPR000560">
    <property type="entry name" value="His_Pase_clade-2"/>
</dbReference>
<comment type="catalytic activity">
    <reaction evidence="12">
        <text>1D-myo-inositol 1,2,5,6-tetrakisphosphate + H2O = 1D-myo-inositol 1,2,6-trisphosphate + phosphate</text>
        <dbReference type="Rhea" id="RHEA:77119"/>
        <dbReference type="ChEBI" id="CHEBI:15377"/>
        <dbReference type="ChEBI" id="CHEBI:43474"/>
        <dbReference type="ChEBI" id="CHEBI:195535"/>
        <dbReference type="ChEBI" id="CHEBI:195537"/>
        <dbReference type="EC" id="3.1.3.62"/>
    </reaction>
    <physiologicalReaction direction="left-to-right" evidence="12">
        <dbReference type="Rhea" id="RHEA:77120"/>
    </physiologicalReaction>
</comment>
<evidence type="ECO:0000256" key="10">
    <source>
        <dbReference type="ARBA" id="ARBA00023180"/>
    </source>
</evidence>
<evidence type="ECO:0000256" key="12">
    <source>
        <dbReference type="ARBA" id="ARBA00043668"/>
    </source>
</evidence>
<dbReference type="InterPro" id="IPR029033">
    <property type="entry name" value="His_PPase_superfam"/>
</dbReference>
<keyword evidence="6" id="KW-1003">Cell membrane</keyword>
<dbReference type="AlphaFoldDB" id="A0A6P5FVS5"/>
<dbReference type="PANTHER" id="PTHR20963">
    <property type="entry name" value="MULTIPLE INOSITOL POLYPHOSPHATE PHOSPHATASE-RELATED"/>
    <property type="match status" value="1"/>
</dbReference>
<dbReference type="Pfam" id="PF00328">
    <property type="entry name" value="His_Phos_2"/>
    <property type="match status" value="1"/>
</dbReference>
<dbReference type="RefSeq" id="XP_020100421.1">
    <property type="nucleotide sequence ID" value="XM_020244832.1"/>
</dbReference>
<evidence type="ECO:0000313" key="18">
    <source>
        <dbReference type="Proteomes" id="UP000515123"/>
    </source>
</evidence>
<dbReference type="Gene3D" id="3.40.50.1240">
    <property type="entry name" value="Phosphoglycerate mutase-like"/>
    <property type="match status" value="1"/>
</dbReference>
<evidence type="ECO:0000256" key="9">
    <source>
        <dbReference type="ARBA" id="ARBA00023136"/>
    </source>
</evidence>
<keyword evidence="16" id="KW-1015">Disulfide bond</keyword>
<name>A0A6P5FVS5_ANACO</name>
<evidence type="ECO:0000256" key="7">
    <source>
        <dbReference type="ARBA" id="ARBA00022729"/>
    </source>
</evidence>
<keyword evidence="10" id="KW-0325">Glycoprotein</keyword>
<dbReference type="GO" id="GO:0005886">
    <property type="term" value="C:plasma membrane"/>
    <property type="evidence" value="ECO:0007669"/>
    <property type="project" value="UniProtKB-SubCell"/>
</dbReference>
<evidence type="ECO:0000256" key="8">
    <source>
        <dbReference type="ARBA" id="ARBA00022801"/>
    </source>
</evidence>
<reference evidence="18" key="1">
    <citation type="journal article" date="2015" name="Nat. Genet.">
        <title>The pineapple genome and the evolution of CAM photosynthesis.</title>
        <authorList>
            <person name="Ming R."/>
            <person name="VanBuren R."/>
            <person name="Wai C.M."/>
            <person name="Tang H."/>
            <person name="Schatz M.C."/>
            <person name="Bowers J.E."/>
            <person name="Lyons E."/>
            <person name="Wang M.L."/>
            <person name="Chen J."/>
            <person name="Biggers E."/>
            <person name="Zhang J."/>
            <person name="Huang L."/>
            <person name="Zhang L."/>
            <person name="Miao W."/>
            <person name="Zhang J."/>
            <person name="Ye Z."/>
            <person name="Miao C."/>
            <person name="Lin Z."/>
            <person name="Wang H."/>
            <person name="Zhou H."/>
            <person name="Yim W.C."/>
            <person name="Priest H.D."/>
            <person name="Zheng C."/>
            <person name="Woodhouse M."/>
            <person name="Edger P.P."/>
            <person name="Guyot R."/>
            <person name="Guo H.B."/>
            <person name="Guo H."/>
            <person name="Zheng G."/>
            <person name="Singh R."/>
            <person name="Sharma A."/>
            <person name="Min X."/>
            <person name="Zheng Y."/>
            <person name="Lee H."/>
            <person name="Gurtowski J."/>
            <person name="Sedlazeck F.J."/>
            <person name="Harkess A."/>
            <person name="McKain M.R."/>
            <person name="Liao Z."/>
            <person name="Fang J."/>
            <person name="Liu J."/>
            <person name="Zhang X."/>
            <person name="Zhang Q."/>
            <person name="Hu W."/>
            <person name="Qin Y."/>
            <person name="Wang K."/>
            <person name="Chen L.Y."/>
            <person name="Shirley N."/>
            <person name="Lin Y.R."/>
            <person name="Liu L.Y."/>
            <person name="Hernandez A.G."/>
            <person name="Wright C.L."/>
            <person name="Bulone V."/>
            <person name="Tuskan G.A."/>
            <person name="Heath K."/>
            <person name="Zee F."/>
            <person name="Moore P.H."/>
            <person name="Sunkar R."/>
            <person name="Leebens-Mack J.H."/>
            <person name="Mockler T."/>
            <person name="Bennetzen J.L."/>
            <person name="Freeling M."/>
            <person name="Sankoff D."/>
            <person name="Paterson A.H."/>
            <person name="Zhu X."/>
            <person name="Yang X."/>
            <person name="Smith J.A."/>
            <person name="Cushman J.C."/>
            <person name="Paull R.E."/>
            <person name="Yu Q."/>
        </authorList>
    </citation>
    <scope>NUCLEOTIDE SEQUENCE [LARGE SCALE GENOMIC DNA]</scope>
    <source>
        <strain evidence="18">cv. F153</strain>
    </source>
</reference>
<comment type="subcellular location">
    <subcellularLocation>
        <location evidence="1">Cell membrane</location>
    </subcellularLocation>
</comment>
<dbReference type="GeneID" id="109718550"/>
<evidence type="ECO:0000256" key="16">
    <source>
        <dbReference type="PIRSR" id="PIRSR000894-2"/>
    </source>
</evidence>
<feature type="disulfide bond" evidence="16">
    <location>
        <begin position="66"/>
        <end position="417"/>
    </location>
</feature>
<evidence type="ECO:0000256" key="17">
    <source>
        <dbReference type="SAM" id="SignalP"/>
    </source>
</evidence>
<dbReference type="OrthoDB" id="6509975at2759"/>
<accession>A0A6P5FVS5</accession>
<evidence type="ECO:0000256" key="1">
    <source>
        <dbReference type="ARBA" id="ARBA00004236"/>
    </source>
</evidence>
<protein>
    <recommendedName>
        <fullName evidence="5">Multiple inositol polyphosphate phosphatase 1</fullName>
        <ecNumber evidence="4">3.1.3.62</ecNumber>
        <ecNumber evidence="3">3.1.3.80</ecNumber>
    </recommendedName>
    <alternativeName>
        <fullName evidence="11">2,3-bisphosphoglycerate 3-phosphatase</fullName>
    </alternativeName>
</protein>
<dbReference type="EC" id="3.1.3.80" evidence="3"/>
<evidence type="ECO:0000256" key="5">
    <source>
        <dbReference type="ARBA" id="ARBA00018097"/>
    </source>
</evidence>
<dbReference type="PIRSF" id="PIRSF000894">
    <property type="entry name" value="Acid_phosphatase"/>
    <property type="match status" value="1"/>
</dbReference>
<dbReference type="GO" id="GO:0052745">
    <property type="term" value="F:inositol phosphate phosphatase activity"/>
    <property type="evidence" value="ECO:0007669"/>
    <property type="project" value="TreeGrafter"/>
</dbReference>
<dbReference type="EC" id="3.1.3.62" evidence="4"/>
<evidence type="ECO:0000256" key="2">
    <source>
        <dbReference type="ARBA" id="ARBA00008422"/>
    </source>
</evidence>
<proteinExistence type="inferred from homology"/>
<feature type="disulfide bond" evidence="16">
    <location>
        <begin position="273"/>
        <end position="287"/>
    </location>
</feature>
<comment type="catalytic activity">
    <reaction evidence="14">
        <text>1D-myo-inositol hexakisphosphate + H2O = 1D-myo-inositol 1,2,4,5,6-pentakisphosphate + phosphate</text>
        <dbReference type="Rhea" id="RHEA:16989"/>
        <dbReference type="ChEBI" id="CHEBI:15377"/>
        <dbReference type="ChEBI" id="CHEBI:43474"/>
        <dbReference type="ChEBI" id="CHEBI:57798"/>
        <dbReference type="ChEBI" id="CHEBI:58130"/>
        <dbReference type="EC" id="3.1.3.62"/>
    </reaction>
    <physiologicalReaction direction="left-to-right" evidence="14">
        <dbReference type="Rhea" id="RHEA:16990"/>
    </physiologicalReaction>
</comment>
<keyword evidence="7 17" id="KW-0732">Signal</keyword>
<gene>
    <name evidence="19" type="primary">LOC109718550</name>
</gene>
<dbReference type="GO" id="GO:0034417">
    <property type="term" value="F:bisphosphoglycerate 3-phosphatase activity"/>
    <property type="evidence" value="ECO:0007669"/>
    <property type="project" value="UniProtKB-EC"/>
</dbReference>
<sequence>MAISLRSLVLLCPLLVLLNLTLSPLSSADDDDLFDVRKHLSTVTRYDAVKGSSNGAYVPSAIPNGCSAIHLNLVARHGTRSPTKKRIKELDRLAIRLNTLVNDAKQKSEENSPLLRIPSWLQGWESPWKGREIGGELTGKGEDELYHLGIRVRDKYSELFSEEYHPDIFSIRATQVPRASASAVAFGLGLFTGKGSLGPGQNRAFSVISESRASDICLRFFDTCETYKQYRKNQEPAVEKLKEPILDEITSSLVSRYNLNFTRQDVASLWFLCKQEASLLDMTDQACGLFNKAEILLLEWTDDLEVFVLKGYGKSINYRMGIPLLRDVVQSMEQAIIAKEENRSPGNFEKARLRFAHAETVVPFTCLLGLFLEGSEFEKIQTEQPLSSPPKPPQERNWRGSVVAPFSGNNMLVLFQCPGNNSRSEYYVQVLHNEVPVPMPGCGNTDFCPIEVFKEKIVNPHLKHDFDTVCNVKLELEDTSVETAESRSFFCKFWHFLRRILFRKGSNPSTKYKNTEL</sequence>
<evidence type="ECO:0000256" key="3">
    <source>
        <dbReference type="ARBA" id="ARBA00012976"/>
    </source>
</evidence>
<evidence type="ECO:0000256" key="14">
    <source>
        <dbReference type="ARBA" id="ARBA00043691"/>
    </source>
</evidence>
<keyword evidence="18" id="KW-1185">Reference proteome</keyword>
<evidence type="ECO:0000256" key="11">
    <source>
        <dbReference type="ARBA" id="ARBA00031642"/>
    </source>
</evidence>
<comment type="similarity">
    <text evidence="2">Belongs to the histidine acid phosphatase family. MINPP1 subfamily.</text>
</comment>
<evidence type="ECO:0000256" key="15">
    <source>
        <dbReference type="ARBA" id="ARBA00043832"/>
    </source>
</evidence>
<keyword evidence="8" id="KW-0378">Hydrolase</keyword>
<dbReference type="InterPro" id="IPR016274">
    <property type="entry name" value="Histidine_acid_Pase_euk"/>
</dbReference>